<evidence type="ECO:0000313" key="4">
    <source>
        <dbReference type="Proteomes" id="UP001234880"/>
    </source>
</evidence>
<keyword evidence="2" id="KW-1133">Transmembrane helix</keyword>
<protein>
    <recommendedName>
        <fullName evidence="5">DUF4383 domain-containing protein</fullName>
    </recommendedName>
</protein>
<keyword evidence="2" id="KW-0472">Membrane</keyword>
<dbReference type="Proteomes" id="UP001234880">
    <property type="component" value="Unassembled WGS sequence"/>
</dbReference>
<keyword evidence="4" id="KW-1185">Reference proteome</keyword>
<proteinExistence type="predicted"/>
<dbReference type="EMBL" id="JAURUE010000001">
    <property type="protein sequence ID" value="MDP9610361.1"/>
    <property type="molecule type" value="Genomic_DNA"/>
</dbReference>
<evidence type="ECO:0000256" key="2">
    <source>
        <dbReference type="SAM" id="Phobius"/>
    </source>
</evidence>
<name>A0ABT9KPJ5_9ACTN</name>
<reference evidence="3 4" key="1">
    <citation type="submission" date="2023-07" db="EMBL/GenBank/DDBJ databases">
        <title>Sequencing the genomes of 1000 actinobacteria strains.</title>
        <authorList>
            <person name="Klenk H.-P."/>
        </authorList>
    </citation>
    <scope>NUCLEOTIDE SEQUENCE [LARGE SCALE GENOMIC DNA]</scope>
    <source>
        <strain evidence="3 4">DSM 41600</strain>
    </source>
</reference>
<feature type="transmembrane region" description="Helical" evidence="2">
    <location>
        <begin position="84"/>
        <end position="104"/>
    </location>
</feature>
<evidence type="ECO:0008006" key="5">
    <source>
        <dbReference type="Google" id="ProtNLM"/>
    </source>
</evidence>
<feature type="compositionally biased region" description="Basic and acidic residues" evidence="1">
    <location>
        <begin position="241"/>
        <end position="257"/>
    </location>
</feature>
<feature type="compositionally biased region" description="Basic residues" evidence="1">
    <location>
        <begin position="292"/>
        <end position="302"/>
    </location>
</feature>
<accession>A0ABT9KPJ5</accession>
<organism evidence="3 4">
    <name type="scientific">Streptomyces demainii</name>
    <dbReference type="NCBI Taxonomy" id="588122"/>
    <lineage>
        <taxon>Bacteria</taxon>
        <taxon>Bacillati</taxon>
        <taxon>Actinomycetota</taxon>
        <taxon>Actinomycetes</taxon>
        <taxon>Kitasatosporales</taxon>
        <taxon>Streptomycetaceae</taxon>
        <taxon>Streptomyces</taxon>
    </lineage>
</organism>
<feature type="transmembrane region" description="Helical" evidence="2">
    <location>
        <begin position="136"/>
        <end position="157"/>
    </location>
</feature>
<feature type="transmembrane region" description="Helical" evidence="2">
    <location>
        <begin position="111"/>
        <end position="130"/>
    </location>
</feature>
<dbReference type="Pfam" id="PF14325">
    <property type="entry name" value="DUF4383"/>
    <property type="match status" value="1"/>
</dbReference>
<sequence length="326" mass="34379">MAVGRPSPIGPHPAGVARHFPERIGGHIKLDEHLPVDHRLSRVYRIGAGLMGLVLVAFGILGLINRVGFFDIGGHTVAGLNTNGTLSVLSIVIGLLLFVGMVIGGNFASSLNMVLGLLFLLSGFVNLALLETPFNFLAFRLQNVLFSFVVGLLLMWFGMYGRVSGGLPHDNPYWLARHPEQAEREARARELIAARGRAAEQTGAGAAPGTPLTPGAPIAPDTPGWLLRAGAPGPTEPGGSAERRGAAERRGPGEEPGGRAGQPPGKWGKLDQPGGAAEPTGETARAPEHPAPRRWARARRLGGRLGGRLGDRLSRVGARSSGRPRR</sequence>
<evidence type="ECO:0000256" key="1">
    <source>
        <dbReference type="SAM" id="MobiDB-lite"/>
    </source>
</evidence>
<evidence type="ECO:0000313" key="3">
    <source>
        <dbReference type="EMBL" id="MDP9610361.1"/>
    </source>
</evidence>
<gene>
    <name evidence="3" type="ORF">JOF35_002638</name>
</gene>
<feature type="region of interest" description="Disordered" evidence="1">
    <location>
        <begin position="194"/>
        <end position="326"/>
    </location>
</feature>
<comment type="caution">
    <text evidence="3">The sequence shown here is derived from an EMBL/GenBank/DDBJ whole genome shotgun (WGS) entry which is preliminary data.</text>
</comment>
<feature type="compositionally biased region" description="Low complexity" evidence="1">
    <location>
        <begin position="194"/>
        <end position="219"/>
    </location>
</feature>
<keyword evidence="2" id="KW-0812">Transmembrane</keyword>
<feature type="transmembrane region" description="Helical" evidence="2">
    <location>
        <begin position="43"/>
        <end position="64"/>
    </location>
</feature>